<dbReference type="EMBL" id="MEHK01000002">
    <property type="protein sequence ID" value="OEJ22585.1"/>
    <property type="molecule type" value="Genomic_DNA"/>
</dbReference>
<evidence type="ECO:0000313" key="1">
    <source>
        <dbReference type="EMBL" id="OEJ22585.1"/>
    </source>
</evidence>
<comment type="caution">
    <text evidence="1">The sequence shown here is derived from an EMBL/GenBank/DDBJ whole genome shotgun (WGS) entry which is preliminary data.</text>
</comment>
<dbReference type="InterPro" id="IPR011024">
    <property type="entry name" value="G_crystallin-like"/>
</dbReference>
<proteinExistence type="predicted"/>
<accession>A0A1E5P0K5</accession>
<protein>
    <submittedName>
        <fullName evidence="1">Uncharacterized protein</fullName>
    </submittedName>
</protein>
<dbReference type="AlphaFoldDB" id="A0A1E5P0K5"/>
<name>A0A1E5P0K5_9ACTN</name>
<evidence type="ECO:0000313" key="2">
    <source>
        <dbReference type="Proteomes" id="UP000095705"/>
    </source>
</evidence>
<dbReference type="Proteomes" id="UP000095705">
    <property type="component" value="Unassembled WGS sequence"/>
</dbReference>
<reference evidence="1 2" key="1">
    <citation type="submission" date="2016-08" db="EMBL/GenBank/DDBJ databases">
        <title>The complete genome of Streptomyces subrutilus 10-1-1.</title>
        <authorList>
            <person name="Chen X."/>
        </authorList>
    </citation>
    <scope>NUCLEOTIDE SEQUENCE [LARGE SCALE GENOMIC DNA]</scope>
    <source>
        <strain evidence="1 2">10-1-1</strain>
    </source>
</reference>
<organism evidence="1 2">
    <name type="scientific">Streptomyces subrutilus</name>
    <dbReference type="NCBI Taxonomy" id="36818"/>
    <lineage>
        <taxon>Bacteria</taxon>
        <taxon>Bacillati</taxon>
        <taxon>Actinomycetota</taxon>
        <taxon>Actinomycetes</taxon>
        <taxon>Kitasatosporales</taxon>
        <taxon>Streptomycetaceae</taxon>
        <taxon>Streptomyces</taxon>
    </lineage>
</organism>
<sequence length="102" mass="11095">MYIEELPSVANGFDKDPVIVFTEPDLGGDYQFFFEPGRYDIDALTIPDDSIRSLLVPVGYKVTLFEHAGFSGERVVVHAATEVLAGGIEGKVSSLIITETTV</sequence>
<gene>
    <name evidence="1" type="ORF">BGK67_34315</name>
</gene>
<dbReference type="OrthoDB" id="315328at2"/>
<dbReference type="SUPFAM" id="SSF49695">
    <property type="entry name" value="gamma-Crystallin-like"/>
    <property type="match status" value="1"/>
</dbReference>
<keyword evidence="2" id="KW-1185">Reference proteome</keyword>
<dbReference type="Gene3D" id="2.60.20.10">
    <property type="entry name" value="Crystallins"/>
    <property type="match status" value="1"/>
</dbReference>